<dbReference type="AlphaFoldDB" id="A0A2T7NIB7"/>
<dbReference type="InterPro" id="IPR052601">
    <property type="entry name" value="Plasmalogen_desaturase"/>
</dbReference>
<evidence type="ECO:0000256" key="6">
    <source>
        <dbReference type="SAM" id="MobiDB-lite"/>
    </source>
</evidence>
<dbReference type="EMBL" id="PZQS01000012">
    <property type="protein sequence ID" value="PVD20919.1"/>
    <property type="molecule type" value="Genomic_DNA"/>
</dbReference>
<dbReference type="InterPro" id="IPR019547">
    <property type="entry name" value="Lipid_desat"/>
</dbReference>
<comment type="caution">
    <text evidence="9">The sequence shown here is derived from an EMBL/GenBank/DDBJ whole genome shotgun (WGS) entry which is preliminary data.</text>
</comment>
<dbReference type="Pfam" id="PF10520">
    <property type="entry name" value="Lipid_desat"/>
    <property type="match status" value="1"/>
</dbReference>
<feature type="transmembrane region" description="Helical" evidence="7">
    <location>
        <begin position="85"/>
        <end position="108"/>
    </location>
</feature>
<comment type="subcellular location">
    <subcellularLocation>
        <location evidence="1">Membrane</location>
        <topology evidence="1">Multi-pass membrane protein</topology>
    </subcellularLocation>
</comment>
<dbReference type="GO" id="GO:0016020">
    <property type="term" value="C:membrane"/>
    <property type="evidence" value="ECO:0007669"/>
    <property type="project" value="UniProtKB-SubCell"/>
</dbReference>
<dbReference type="OMA" id="KFVWTCY"/>
<evidence type="ECO:0000256" key="1">
    <source>
        <dbReference type="ARBA" id="ARBA00004141"/>
    </source>
</evidence>
<evidence type="ECO:0000313" key="9">
    <source>
        <dbReference type="EMBL" id="PVD20919.1"/>
    </source>
</evidence>
<dbReference type="UniPathway" id="UPA00199"/>
<dbReference type="GO" id="GO:0006631">
    <property type="term" value="P:fatty acid metabolic process"/>
    <property type="evidence" value="ECO:0007669"/>
    <property type="project" value="UniProtKB-UniPathway"/>
</dbReference>
<dbReference type="STRING" id="400727.A0A2T7NIB7"/>
<comment type="similarity">
    <text evidence="2">Belongs to the fatty acid desaturase CarF family.</text>
</comment>
<feature type="region of interest" description="Disordered" evidence="6">
    <location>
        <begin position="1"/>
        <end position="37"/>
    </location>
</feature>
<organism evidence="9 10">
    <name type="scientific">Pomacea canaliculata</name>
    <name type="common">Golden apple snail</name>
    <dbReference type="NCBI Taxonomy" id="400727"/>
    <lineage>
        <taxon>Eukaryota</taxon>
        <taxon>Metazoa</taxon>
        <taxon>Spiralia</taxon>
        <taxon>Lophotrochozoa</taxon>
        <taxon>Mollusca</taxon>
        <taxon>Gastropoda</taxon>
        <taxon>Caenogastropoda</taxon>
        <taxon>Architaenioglossa</taxon>
        <taxon>Ampullarioidea</taxon>
        <taxon>Ampullariidae</taxon>
        <taxon>Pomacea</taxon>
    </lineage>
</organism>
<keyword evidence="10" id="KW-1185">Reference proteome</keyword>
<protein>
    <recommendedName>
        <fullName evidence="8">Lipid desaturase domain-containing protein</fullName>
    </recommendedName>
</protein>
<gene>
    <name evidence="9" type="ORF">C0Q70_19082</name>
</gene>
<keyword evidence="4 7" id="KW-1133">Transmembrane helix</keyword>
<name>A0A2T7NIB7_POMCA</name>
<evidence type="ECO:0000256" key="5">
    <source>
        <dbReference type="ARBA" id="ARBA00023136"/>
    </source>
</evidence>
<keyword evidence="3 7" id="KW-0812">Transmembrane</keyword>
<evidence type="ECO:0000256" key="3">
    <source>
        <dbReference type="ARBA" id="ARBA00022692"/>
    </source>
</evidence>
<dbReference type="PANTHER" id="PTHR48177">
    <property type="entry name" value="TRANSMEMBRANE PROTEIN 189"/>
    <property type="match status" value="1"/>
</dbReference>
<accession>A0A2T7NIB7</accession>
<evidence type="ECO:0000256" key="2">
    <source>
        <dbReference type="ARBA" id="ARBA00007620"/>
    </source>
</evidence>
<sequence length="280" mass="31962">MVVKSEADILHNSMTEDDPNSNIQFSEGEGKPRWGPQHAGAKELASQYTFGKRIQEIVCLVISLGLMVFNLGQLCWHFDPSNLHYIIICAGLGIITADFCSGVVHWAADTWGSVELPIVGKAFIRPFREHHIDPTAITRHDFVETNGDNFAVTIPFLANMAYHFVTLTPQQIQAEYNWQCFVFLLAIFVSVTNQCHKWSHTYFGLPWYITLLQDCHVILPRKHHRIHHVAPHETYYCITTGWLNYPLECIGFWSRLEAVIEAVTGSKPRSDDLKWATKTH</sequence>
<feature type="domain" description="Lipid desaturase" evidence="8">
    <location>
        <begin position="94"/>
        <end position="271"/>
    </location>
</feature>
<proteinExistence type="inferred from homology"/>
<keyword evidence="5 7" id="KW-0472">Membrane</keyword>
<dbReference type="GO" id="GO:0016491">
    <property type="term" value="F:oxidoreductase activity"/>
    <property type="evidence" value="ECO:0007669"/>
    <property type="project" value="TreeGrafter"/>
</dbReference>
<evidence type="ECO:0000256" key="7">
    <source>
        <dbReference type="SAM" id="Phobius"/>
    </source>
</evidence>
<dbReference type="OrthoDB" id="5103at2759"/>
<evidence type="ECO:0000256" key="4">
    <source>
        <dbReference type="ARBA" id="ARBA00022989"/>
    </source>
</evidence>
<dbReference type="Proteomes" id="UP000245119">
    <property type="component" value="Linkage Group LG12"/>
</dbReference>
<dbReference type="PANTHER" id="PTHR48177:SF1">
    <property type="entry name" value="PLASMANYLETHANOLAMINE DESATURASE 1"/>
    <property type="match status" value="1"/>
</dbReference>
<reference evidence="9 10" key="1">
    <citation type="submission" date="2018-04" db="EMBL/GenBank/DDBJ databases">
        <title>The genome of golden apple snail Pomacea canaliculata provides insight into stress tolerance and invasive adaptation.</title>
        <authorList>
            <person name="Liu C."/>
            <person name="Liu B."/>
            <person name="Ren Y."/>
            <person name="Zhang Y."/>
            <person name="Wang H."/>
            <person name="Li S."/>
            <person name="Jiang F."/>
            <person name="Yin L."/>
            <person name="Zhang G."/>
            <person name="Qian W."/>
            <person name="Fan W."/>
        </authorList>
    </citation>
    <scope>NUCLEOTIDE SEQUENCE [LARGE SCALE GENOMIC DNA]</scope>
    <source>
        <strain evidence="9">SZHN2017</strain>
        <tissue evidence="9">Muscle</tissue>
    </source>
</reference>
<evidence type="ECO:0000259" key="8">
    <source>
        <dbReference type="Pfam" id="PF10520"/>
    </source>
</evidence>
<evidence type="ECO:0000313" key="10">
    <source>
        <dbReference type="Proteomes" id="UP000245119"/>
    </source>
</evidence>
<feature type="transmembrane region" description="Helical" evidence="7">
    <location>
        <begin position="57"/>
        <end position="79"/>
    </location>
</feature>